<dbReference type="AlphaFoldDB" id="A0A810LA35"/>
<gene>
    <name evidence="2" type="ORF">Asera_62510</name>
</gene>
<dbReference type="KEGG" id="aser:Asera_62510"/>
<dbReference type="Proteomes" id="UP000680750">
    <property type="component" value="Chromosome"/>
</dbReference>
<feature type="compositionally biased region" description="Basic and acidic residues" evidence="1">
    <location>
        <begin position="115"/>
        <end position="133"/>
    </location>
</feature>
<dbReference type="EMBL" id="AP023354">
    <property type="protein sequence ID" value="BCJ32143.1"/>
    <property type="molecule type" value="Genomic_DNA"/>
</dbReference>
<evidence type="ECO:0000256" key="1">
    <source>
        <dbReference type="SAM" id="MobiDB-lite"/>
    </source>
</evidence>
<evidence type="ECO:0000313" key="2">
    <source>
        <dbReference type="EMBL" id="BCJ32143.1"/>
    </source>
</evidence>
<accession>A0A810LA35</accession>
<evidence type="ECO:0000313" key="3">
    <source>
        <dbReference type="Proteomes" id="UP000680750"/>
    </source>
</evidence>
<reference evidence="2" key="1">
    <citation type="submission" date="2020-08" db="EMBL/GenBank/DDBJ databases">
        <title>Whole genome shotgun sequence of Actinocatenispora sera NBRC 101916.</title>
        <authorList>
            <person name="Komaki H."/>
            <person name="Tamura T."/>
        </authorList>
    </citation>
    <scope>NUCLEOTIDE SEQUENCE</scope>
    <source>
        <strain evidence="2">NBRC 101916</strain>
    </source>
</reference>
<keyword evidence="3" id="KW-1185">Reference proteome</keyword>
<protein>
    <submittedName>
        <fullName evidence="2">Uncharacterized protein</fullName>
    </submittedName>
</protein>
<name>A0A810LA35_9ACTN</name>
<proteinExistence type="predicted"/>
<sequence length="258" mass="27436">MLAGGRVSAGPFGAVVVGHQEDRVADRRHGAVRVADLDPDERRCFRGGVPLHGARSRLGQRGAIRLALLRVDADGARRHAAYVEEDRGWLAADPQPLPDSRDTTAGADGEGQVDGVRRRDPAPARADAGEDRVGTQLVCQHDGVRDRDLTVEMGVAVADRRPPPSVPEVDRQAATPLRQSRLVVGLPRHVGAPPPVPHLDHVETLVRHGEGARGIGRVGVGNHAEPTGSMDLVQMPVDPVGLPAAAPRDHMPRGYPQG</sequence>
<organism evidence="2 3">
    <name type="scientific">Actinocatenispora sera</name>
    <dbReference type="NCBI Taxonomy" id="390989"/>
    <lineage>
        <taxon>Bacteria</taxon>
        <taxon>Bacillati</taxon>
        <taxon>Actinomycetota</taxon>
        <taxon>Actinomycetes</taxon>
        <taxon>Micromonosporales</taxon>
        <taxon>Micromonosporaceae</taxon>
        <taxon>Actinocatenispora</taxon>
    </lineage>
</organism>
<feature type="region of interest" description="Disordered" evidence="1">
    <location>
        <begin position="90"/>
        <end position="133"/>
    </location>
</feature>